<dbReference type="EMBL" id="MFKH01000006">
    <property type="protein sequence ID" value="OGG37625.1"/>
    <property type="molecule type" value="Genomic_DNA"/>
</dbReference>
<sequence length="89" mass="9940">MFLILAPIGCMAILLNEVGAIDLDGLFDSLVPQEANGPQTQVAYAWRTVQQGDSGTGIDDVKLFTFFKREGDGRWTTTGNAHYQFPMWW</sequence>
<comment type="caution">
    <text evidence="1">The sequence shown here is derived from an EMBL/GenBank/DDBJ whole genome shotgun (WGS) entry which is preliminary data.</text>
</comment>
<reference evidence="1 2" key="1">
    <citation type="journal article" date="2016" name="Nat. Commun.">
        <title>Thousands of microbial genomes shed light on interconnected biogeochemical processes in an aquifer system.</title>
        <authorList>
            <person name="Anantharaman K."/>
            <person name="Brown C.T."/>
            <person name="Hug L.A."/>
            <person name="Sharon I."/>
            <person name="Castelle C.J."/>
            <person name="Probst A.J."/>
            <person name="Thomas B.C."/>
            <person name="Singh A."/>
            <person name="Wilkins M.J."/>
            <person name="Karaoz U."/>
            <person name="Brodie E.L."/>
            <person name="Williams K.H."/>
            <person name="Hubbard S.S."/>
            <person name="Banfield J.F."/>
        </authorList>
    </citation>
    <scope>NUCLEOTIDE SEQUENCE [LARGE SCALE GENOMIC DNA]</scope>
</reference>
<dbReference type="AlphaFoldDB" id="A0A1F6BL23"/>
<gene>
    <name evidence="1" type="ORF">A2110_00590</name>
</gene>
<evidence type="ECO:0000313" key="1">
    <source>
        <dbReference type="EMBL" id="OGG37625.1"/>
    </source>
</evidence>
<evidence type="ECO:0000313" key="2">
    <source>
        <dbReference type="Proteomes" id="UP000176273"/>
    </source>
</evidence>
<proteinExistence type="predicted"/>
<dbReference type="Proteomes" id="UP000176273">
    <property type="component" value="Unassembled WGS sequence"/>
</dbReference>
<name>A0A1F6BL23_9BACT</name>
<accession>A0A1F6BL23</accession>
<protein>
    <submittedName>
        <fullName evidence="1">Uncharacterized protein</fullName>
    </submittedName>
</protein>
<organism evidence="1 2">
    <name type="scientific">Candidatus Jorgensenbacteria bacterium GWA1_54_12</name>
    <dbReference type="NCBI Taxonomy" id="1798468"/>
    <lineage>
        <taxon>Bacteria</taxon>
        <taxon>Candidatus Joergenseniibacteriota</taxon>
    </lineage>
</organism>